<evidence type="ECO:0000256" key="1">
    <source>
        <dbReference type="SAM" id="MobiDB-lite"/>
    </source>
</evidence>
<keyword evidence="4" id="KW-1185">Reference proteome</keyword>
<proteinExistence type="predicted"/>
<feature type="region of interest" description="Disordered" evidence="1">
    <location>
        <begin position="122"/>
        <end position="154"/>
    </location>
</feature>
<dbReference type="GO" id="GO:0005509">
    <property type="term" value="F:calcium ion binding"/>
    <property type="evidence" value="ECO:0007669"/>
    <property type="project" value="InterPro"/>
</dbReference>
<dbReference type="AlphaFoldDB" id="A0A3M7PC04"/>
<dbReference type="Gene3D" id="1.10.238.10">
    <property type="entry name" value="EF-hand"/>
    <property type="match status" value="1"/>
</dbReference>
<evidence type="ECO:0000313" key="4">
    <source>
        <dbReference type="Proteomes" id="UP000276133"/>
    </source>
</evidence>
<dbReference type="EMBL" id="REGN01012144">
    <property type="protein sequence ID" value="RMZ96499.1"/>
    <property type="molecule type" value="Genomic_DNA"/>
</dbReference>
<organism evidence="3 4">
    <name type="scientific">Brachionus plicatilis</name>
    <name type="common">Marine rotifer</name>
    <name type="synonym">Brachionus muelleri</name>
    <dbReference type="NCBI Taxonomy" id="10195"/>
    <lineage>
        <taxon>Eukaryota</taxon>
        <taxon>Metazoa</taxon>
        <taxon>Spiralia</taxon>
        <taxon>Gnathifera</taxon>
        <taxon>Rotifera</taxon>
        <taxon>Eurotatoria</taxon>
        <taxon>Monogononta</taxon>
        <taxon>Pseudotrocha</taxon>
        <taxon>Ploima</taxon>
        <taxon>Brachionidae</taxon>
        <taxon>Brachionus</taxon>
    </lineage>
</organism>
<dbReference type="InterPro" id="IPR011992">
    <property type="entry name" value="EF-hand-dom_pair"/>
</dbReference>
<dbReference type="InterPro" id="IPR002048">
    <property type="entry name" value="EF_hand_dom"/>
</dbReference>
<name>A0A3M7PC04_BRAPC</name>
<evidence type="ECO:0000313" key="3">
    <source>
        <dbReference type="EMBL" id="RMZ96499.1"/>
    </source>
</evidence>
<evidence type="ECO:0000259" key="2">
    <source>
        <dbReference type="PROSITE" id="PS50222"/>
    </source>
</evidence>
<reference evidence="3 4" key="1">
    <citation type="journal article" date="2018" name="Sci. Rep.">
        <title>Genomic signatures of local adaptation to the degree of environmental predictability in rotifers.</title>
        <authorList>
            <person name="Franch-Gras L."/>
            <person name="Hahn C."/>
            <person name="Garcia-Roger E.M."/>
            <person name="Carmona M.J."/>
            <person name="Serra M."/>
            <person name="Gomez A."/>
        </authorList>
    </citation>
    <scope>NUCLEOTIDE SEQUENCE [LARGE SCALE GENOMIC DNA]</scope>
    <source>
        <strain evidence="3">HYR1</strain>
    </source>
</reference>
<dbReference type="OrthoDB" id="10005811at2759"/>
<sequence>MDIVFTFSYMLKEKSTKKKNIKQEDAYQTPMAMKTIENFLGANKWRLIDLFKDLDKNKDWSINKDDFLRECKKGKLEIPDEMIDELVLILNSAKSEKIFYKELAKGRNSHLSDRRSELKASSFQSEGNILNSTRTSSDRKELSKSRSSIQSCETSRTDAKDDSCKIDSRLSSYVILPKIDSSMEFYLPPSNEKKQIERSVSVASSRSLVKRSNSEASNKDELVDTKNLIDELRHKNIKEYTKCLERIKSLNISSSSLLNGLVAPSDQTSEELIRILKSKTEEKKSLIRKAEKEAKLRNRRRKLINKM</sequence>
<dbReference type="PANTHER" id="PTHR47225">
    <property type="entry name" value="EF-HAND CALCIUM-BINDING DOMAIN-CONTAINING PROTEIN 12"/>
    <property type="match status" value="1"/>
</dbReference>
<dbReference type="PANTHER" id="PTHR47225:SF1">
    <property type="entry name" value="EF-HAND CALCIUM-BINDING DOMAIN-CONTAINING PROTEIN 12"/>
    <property type="match status" value="1"/>
</dbReference>
<feature type="compositionally biased region" description="Polar residues" evidence="1">
    <location>
        <begin position="122"/>
        <end position="135"/>
    </location>
</feature>
<dbReference type="SUPFAM" id="SSF47473">
    <property type="entry name" value="EF-hand"/>
    <property type="match status" value="1"/>
</dbReference>
<accession>A0A3M7PC04</accession>
<dbReference type="PROSITE" id="PS50222">
    <property type="entry name" value="EF_HAND_2"/>
    <property type="match status" value="1"/>
</dbReference>
<gene>
    <name evidence="3" type="ORF">BpHYR1_031716</name>
</gene>
<dbReference type="InterPro" id="IPR042847">
    <property type="entry name" value="EFC12"/>
</dbReference>
<feature type="compositionally biased region" description="Polar residues" evidence="1">
    <location>
        <begin position="145"/>
        <end position="154"/>
    </location>
</feature>
<protein>
    <submittedName>
        <fullName evidence="3">EF-hand calcium-binding domain-containing 12 isoform X1</fullName>
    </submittedName>
</protein>
<dbReference type="Proteomes" id="UP000276133">
    <property type="component" value="Unassembled WGS sequence"/>
</dbReference>
<comment type="caution">
    <text evidence="3">The sequence shown here is derived from an EMBL/GenBank/DDBJ whole genome shotgun (WGS) entry which is preliminary data.</text>
</comment>
<feature type="domain" description="EF-hand" evidence="2">
    <location>
        <begin position="46"/>
        <end position="77"/>
    </location>
</feature>